<keyword evidence="2" id="KW-0975">Bacterial flagellum</keyword>
<dbReference type="Pfam" id="PF06429">
    <property type="entry name" value="Flg_bbr_C"/>
    <property type="match status" value="1"/>
</dbReference>
<keyword evidence="7" id="KW-1185">Reference proteome</keyword>
<evidence type="ECO:0000313" key="6">
    <source>
        <dbReference type="EMBL" id="SIN64403.1"/>
    </source>
</evidence>
<dbReference type="InterPro" id="IPR020013">
    <property type="entry name" value="Flagellar_FlgE/F/G"/>
</dbReference>
<feature type="domain" description="Flagellar basal-body/hook protein C-terminal" evidence="4">
    <location>
        <begin position="211"/>
        <end position="251"/>
    </location>
</feature>
<evidence type="ECO:0000256" key="1">
    <source>
        <dbReference type="ARBA" id="ARBA00009677"/>
    </source>
</evidence>
<organism evidence="6 7">
    <name type="scientific">Acetomicrobium flavidum</name>
    <dbReference type="NCBI Taxonomy" id="49896"/>
    <lineage>
        <taxon>Bacteria</taxon>
        <taxon>Thermotogati</taxon>
        <taxon>Synergistota</taxon>
        <taxon>Synergistia</taxon>
        <taxon>Synergistales</taxon>
        <taxon>Acetomicrobiaceae</taxon>
        <taxon>Acetomicrobium</taxon>
    </lineage>
</organism>
<protein>
    <submittedName>
        <fullName evidence="6">Flagellar basal-body rod protein FlgG</fullName>
    </submittedName>
</protein>
<comment type="subcellular location">
    <subcellularLocation>
        <location evidence="2">Bacterial flagellum basal body</location>
    </subcellularLocation>
</comment>
<reference evidence="6 7" key="1">
    <citation type="submission" date="2016-11" db="EMBL/GenBank/DDBJ databases">
        <authorList>
            <person name="Varghese N."/>
            <person name="Submissions S."/>
        </authorList>
    </citation>
    <scope>NUCLEOTIDE SEQUENCE [LARGE SCALE GENOMIC DNA]</scope>
    <source>
        <strain evidence="6 7">DSM 20664</strain>
    </source>
</reference>
<comment type="similarity">
    <text evidence="1 2">Belongs to the flagella basal body rod proteins family.</text>
</comment>
<keyword evidence="6" id="KW-0966">Cell projection</keyword>
<dbReference type="Proteomes" id="UP000185093">
    <property type="component" value="Unassembled WGS sequence"/>
</dbReference>
<accession>A0ABY1JBT7</accession>
<dbReference type="InterPro" id="IPR037925">
    <property type="entry name" value="FlgE/F/G-like"/>
</dbReference>
<dbReference type="InterPro" id="IPR019776">
    <property type="entry name" value="Flagellar_basal_body_rod_CS"/>
</dbReference>
<evidence type="ECO:0000259" key="5">
    <source>
        <dbReference type="Pfam" id="PF22692"/>
    </source>
</evidence>
<evidence type="ECO:0000259" key="4">
    <source>
        <dbReference type="Pfam" id="PF06429"/>
    </source>
</evidence>
<dbReference type="PANTHER" id="PTHR30435:SF19">
    <property type="entry name" value="FLAGELLAR BASAL-BODY ROD PROTEIN FLGG"/>
    <property type="match status" value="1"/>
</dbReference>
<comment type="caution">
    <text evidence="6">The sequence shown here is derived from an EMBL/GenBank/DDBJ whole genome shotgun (WGS) entry which is preliminary data.</text>
</comment>
<dbReference type="EMBL" id="FSQZ01000001">
    <property type="protein sequence ID" value="SIN64403.1"/>
    <property type="molecule type" value="Genomic_DNA"/>
</dbReference>
<feature type="domain" description="Flagellar basal body rod protein N-terminal" evidence="3">
    <location>
        <begin position="5"/>
        <end position="35"/>
    </location>
</feature>
<evidence type="ECO:0000256" key="2">
    <source>
        <dbReference type="RuleBase" id="RU362116"/>
    </source>
</evidence>
<dbReference type="NCBIfam" id="TIGR02490">
    <property type="entry name" value="flgF"/>
    <property type="match status" value="1"/>
</dbReference>
<gene>
    <name evidence="6" type="ORF">SAMN05444368_0599</name>
</gene>
<sequence>MYRGIYGASSAMLVQEKTIDVVSNNLANVDTVGFRRRISVEKTFPEVLIQRRESLAPFEGASYQPIGLSGLNVVLSQTAMDTSEGAIEVTGNPLDVAISGDGFFVVGDRAGNVFYTRAGNFALDSRGNLVTQEGLNVLGRNGAPISVANVSFVEIDEGGSVIADGNVVGRVGVVTFQNPTYLRNVGKSLLQASAESGGAQPVGAARLVPRALERSNVNVVYEMVRLIEGQRAYEAAARSLSIQDEQTGSLITTFGRS</sequence>
<name>A0ABY1JBT7_9BACT</name>
<dbReference type="InterPro" id="IPR001444">
    <property type="entry name" value="Flag_bb_rod_N"/>
</dbReference>
<keyword evidence="6" id="KW-0969">Cilium</keyword>
<keyword evidence="6" id="KW-0282">Flagellum</keyword>
<dbReference type="SUPFAM" id="SSF117143">
    <property type="entry name" value="Flagellar hook protein flgE"/>
    <property type="match status" value="1"/>
</dbReference>
<evidence type="ECO:0000259" key="3">
    <source>
        <dbReference type="Pfam" id="PF00460"/>
    </source>
</evidence>
<proteinExistence type="inferred from homology"/>
<dbReference type="InterPro" id="IPR010930">
    <property type="entry name" value="Flg_bb/hook_C_dom"/>
</dbReference>
<dbReference type="PANTHER" id="PTHR30435">
    <property type="entry name" value="FLAGELLAR PROTEIN"/>
    <property type="match status" value="1"/>
</dbReference>
<dbReference type="RefSeq" id="WP_074199235.1">
    <property type="nucleotide sequence ID" value="NZ_DAONBL010000014.1"/>
</dbReference>
<feature type="domain" description="Flagellar hook protein FlgE/F/G-like D1" evidence="5">
    <location>
        <begin position="97"/>
        <end position="162"/>
    </location>
</feature>
<evidence type="ECO:0000313" key="7">
    <source>
        <dbReference type="Proteomes" id="UP000185093"/>
    </source>
</evidence>
<dbReference type="InterPro" id="IPR012836">
    <property type="entry name" value="FlgF"/>
</dbReference>
<dbReference type="PROSITE" id="PS00588">
    <property type="entry name" value="FLAGELLA_BB_ROD"/>
    <property type="match status" value="1"/>
</dbReference>
<dbReference type="NCBIfam" id="TIGR03506">
    <property type="entry name" value="FlgEFG_subfam"/>
    <property type="match status" value="2"/>
</dbReference>
<dbReference type="InterPro" id="IPR053967">
    <property type="entry name" value="LlgE_F_G-like_D1"/>
</dbReference>
<dbReference type="Pfam" id="PF22692">
    <property type="entry name" value="LlgE_F_G_D1"/>
    <property type="match status" value="1"/>
</dbReference>
<dbReference type="Pfam" id="PF00460">
    <property type="entry name" value="Flg_bb_rod"/>
    <property type="match status" value="1"/>
</dbReference>